<feature type="domain" description="Protein kinase" evidence="5">
    <location>
        <begin position="1"/>
        <end position="150"/>
    </location>
</feature>
<dbReference type="InterPro" id="IPR011704">
    <property type="entry name" value="ATPase_dyneun-rel_AAA"/>
</dbReference>
<comment type="similarity">
    <text evidence="1">Belongs to the protein kinase superfamily. TKL Ser/Thr protein kinase family. ROCO subfamily.</text>
</comment>
<feature type="region of interest" description="Disordered" evidence="4">
    <location>
        <begin position="344"/>
        <end position="377"/>
    </location>
</feature>
<name>A0ABR2L4Y5_9EUKA</name>
<dbReference type="SUPFAM" id="SSF52540">
    <property type="entry name" value="P-loop containing nucleoside triphosphate hydrolases"/>
    <property type="match status" value="6"/>
</dbReference>
<feature type="compositionally biased region" description="Low complexity" evidence="4">
    <location>
        <begin position="266"/>
        <end position="296"/>
    </location>
</feature>
<dbReference type="SUPFAM" id="SSF56112">
    <property type="entry name" value="Protein kinase-like (PK-like)"/>
    <property type="match status" value="1"/>
</dbReference>
<dbReference type="InterPro" id="IPR000719">
    <property type="entry name" value="Prot_kinase_dom"/>
</dbReference>
<keyword evidence="7" id="KW-1185">Reference proteome</keyword>
<reference evidence="6 7" key="1">
    <citation type="submission" date="2024-04" db="EMBL/GenBank/DDBJ databases">
        <title>Tritrichomonas musculus Genome.</title>
        <authorList>
            <person name="Alves-Ferreira E."/>
            <person name="Grigg M."/>
            <person name="Lorenzi H."/>
            <person name="Galac M."/>
        </authorList>
    </citation>
    <scope>NUCLEOTIDE SEQUENCE [LARGE SCALE GENOMIC DNA]</scope>
    <source>
        <strain evidence="6 7">EAF2021</strain>
    </source>
</reference>
<dbReference type="PANTHER" id="PTHR48103:SF2">
    <property type="entry name" value="MIDASIN"/>
    <property type="match status" value="1"/>
</dbReference>
<evidence type="ECO:0000256" key="3">
    <source>
        <dbReference type="ARBA" id="ARBA00022840"/>
    </source>
</evidence>
<evidence type="ECO:0000313" key="7">
    <source>
        <dbReference type="Proteomes" id="UP001470230"/>
    </source>
</evidence>
<sequence length="2482" mass="282743">MSYLHSIGQIHERLTPSNILIDENFEPQIIDFNQSSFSHKFNYSNENLIKYNLIYYTDPFTLNNNGKIVQKSDIYSFGIITLQILSGRTQIYEDESDPNKLIDDIKNGEMPMIPDDIPYELKDLLFSCLSFETKNRPLFRKICSELDKIFESMTEKSIEKLKEYKEKVNNIHTDEEMTPEIEKMKKDALSGDVDMMYKYANEKYTGENVQKNEIEAFKYFHLAAIKGNIAAKEKLSLLTSKNNSDDNPISNTDVIPMNSDDISIVNTDDNPVTNTDDNSIANTDDNPVTNTDDNPVINTDDNPVTNTDVIPVINTDDNPVINTDGTPVINTDVIPMSSDDNSIANTNDNPVINTDDNSVTNTDDIPMNADDTPITNTDDDANLDEYNDEMNGDLNDLDQDAFEDDLFISLSEHPFFSQKKIDIEKLLINVENQIKIEENIDFNKNEAIKQNFIFTRGSEERLRKLYYYIKIGVPVLLEGPTGTSKTLSSEIVCKILNRELIRFNLSSETKTQDLIGRYIGDENSWAGITQKDGPFSYAFKEGKVLLLDEINLASVSVLQCIEEALDSGVLSIEIPGRPLKSISMHPEFRIIATQNPNKGSYANKRQNLGLKFYSRFQIINFPSFTEDELLKIAEGLAEQFGYNDLSVIKDLVKFHIEWSEYPNIIDDPQCFTIREIAATVKALSQNEEINDTIMTIYGARYQNDLKNQLKKVLKKYPKLKKGIKEFVLPEFPWCYPNNALISAVKSAIFSLNNGRNIILTGKEGCGKTQVALWIADYYNKVQSSSNNNKNSYFCVCTEEIKVSDLVGHQAPSGKSDGTSELIKWQDGFLTKAIKEGKCTVLESLDEAPSTVTERLNGLLDQKYDGQEKYFDIPENSADPKVFIEDSFRILATSNIDKISQMSPAFLNRFDIIVLENQIDDLITENQFKQLIKLLLDRYSSETLLKQNYPKINSNSDDSDSDDIIQDYGNPSVNLSVDKTSSYKYSDRVIPKIYQKLKKERNISNISKVCNAIVKLSSILLTDKINEDQIVDFAFLLLNNNQQFEVPKDIETKLKNMFLEIDNNTDDPFFYEDSPILLNFLAKLMAYSIISQPVCITGPTGVGKTSAARAFSRMRPRSSRDKVGFQMHSFHSGTKVSHFFGSTTLLDGEIVFHDGTLTTALKLGLVFIADEFNLSTQSVMKSLSLALDPTIGKNVFIPGTSQIINISSEFHFIACQNEVGTLGRNVIPDSIASRFAYIEYPTPKKEDIEKICICISRDICHSLERNFKTKDEEFAKNIADYMIKLNEKKLSHIAQWSLRDITKLFKRIYPQNVLKRFINITPIHHVLFYTMSAVSKNDVNTVIDEVCKIIKSSFQLHDDNINEYKNCYLANPEIREIKDQGHYMMKGKSGISITSMSQSTIDKKLYSLWDARFQIYLSDDDEPILLIGNSGFKTFLAKQFLPKAQVITLNQETNVAQLLGTSGFMTNSEAKLFYITYLCKILQADEESVELRKSLEKGELTKERVDEIINNGMESSLPKSFEYAIKHLSQKLFINEDKSKNCVLSNTTLEFRPGLFLNAILQRQSLILKDLSNLPTIVLERFNELFSGKKNITLSEDIHDTFTPKNNKELTSFNESFRVFATCSNNTISRLSEAVLSRFTVISIPEYTDDEQEIVLKSYIDINNLCFLPKHINQLNQFSISYSKQLKTPITFPQIIKVVDITSKMQHENSKLVQESFGLSMNSLKLTQTNDNEDQVFNIGITLYRVFGGLFDSKKKKEILIKEINKYFKLPEKYSNQEMIDCQLEISKKNGILGVLSKLSNLFFKSSSVNQCKTRVAFTNSFNNLLDLLHMGLTIHVPIILEGPPGQGKHTAINYLAEMLNINVIYIIISQTTKYDDLFGKVRISRDKDGIHVNMIETQFTKIINSSYSMDKQSLIVLENINYASPALLNALSPVFDSRNPTILLPNGSTIDKGKFDIVAIFNTQQTSSSKDKIPSTIINSSIYHIVSKQSKKEILNIIATKLSYVGLSKEAGEFFDYFNKARSVISSEGSFCSFTLNEIEKYILLRKLTKKIFEDKTIFQLVFAYRFSSDEMIQKMLKILSLENMMFTPLFNYNSPPTHLFIRISNEKNNGLILPLISKNINKTSLSLIDSLTLPQKHCLIFLGCSLLSKRPCVIQGDTASGKSHLIRLFAKLLGAKLNVYQMNSDSNISMLAGQSVLIDSLSKKDQDSFREAFTILRHDANISKYLDDSQNIDINNSSSWNPKIIKNLLKFISSISLNSIYRTEIENAVQLIKETMNPVNRFEHHESSFIHAIRNGEWVLIGYDMMQIYQKVERIKKTVYPEFMSKKQTTKTEPLHSSLGIIDRVIRTLRDMAYTAQVDKITPEVMEDLVCQYNHAPHETLSKYSGMECTPEMAQNDKDLESHICRRILQQNYNIMTKPDFVIEDYEYVKVYNGKDPFQKRRSVIQPGLWFINGFDEGKYHVVNAENGDDQFLPRYRIHPE</sequence>
<evidence type="ECO:0000313" key="6">
    <source>
        <dbReference type="EMBL" id="KAK8898421.1"/>
    </source>
</evidence>
<dbReference type="Proteomes" id="UP001470230">
    <property type="component" value="Unassembled WGS sequence"/>
</dbReference>
<dbReference type="InterPro" id="IPR001245">
    <property type="entry name" value="Ser-Thr/Tyr_kinase_cat_dom"/>
</dbReference>
<evidence type="ECO:0000259" key="5">
    <source>
        <dbReference type="PROSITE" id="PS50011"/>
    </source>
</evidence>
<comment type="caution">
    <text evidence="6">The sequence shown here is derived from an EMBL/GenBank/DDBJ whole genome shotgun (WGS) entry which is preliminary data.</text>
</comment>
<dbReference type="InterPro" id="IPR003593">
    <property type="entry name" value="AAA+_ATPase"/>
</dbReference>
<keyword evidence="2" id="KW-0547">Nucleotide-binding</keyword>
<organism evidence="6 7">
    <name type="scientific">Tritrichomonas musculus</name>
    <dbReference type="NCBI Taxonomy" id="1915356"/>
    <lineage>
        <taxon>Eukaryota</taxon>
        <taxon>Metamonada</taxon>
        <taxon>Parabasalia</taxon>
        <taxon>Tritrichomonadida</taxon>
        <taxon>Tritrichomonadidae</taxon>
        <taxon>Tritrichomonas</taxon>
    </lineage>
</organism>
<dbReference type="InterPro" id="IPR011009">
    <property type="entry name" value="Kinase-like_dom_sf"/>
</dbReference>
<dbReference type="InterPro" id="IPR027417">
    <property type="entry name" value="P-loop_NTPase"/>
</dbReference>
<dbReference type="SMART" id="SM00382">
    <property type="entry name" value="AAA"/>
    <property type="match status" value="4"/>
</dbReference>
<dbReference type="Pfam" id="PF07728">
    <property type="entry name" value="AAA_5"/>
    <property type="match status" value="4"/>
</dbReference>
<evidence type="ECO:0000256" key="2">
    <source>
        <dbReference type="ARBA" id="ARBA00022741"/>
    </source>
</evidence>
<feature type="compositionally biased region" description="Low complexity" evidence="4">
    <location>
        <begin position="353"/>
        <end position="364"/>
    </location>
</feature>
<dbReference type="PROSITE" id="PS50011">
    <property type="entry name" value="PROTEIN_KINASE_DOM"/>
    <property type="match status" value="1"/>
</dbReference>
<evidence type="ECO:0000256" key="4">
    <source>
        <dbReference type="SAM" id="MobiDB-lite"/>
    </source>
</evidence>
<dbReference type="Gene3D" id="3.40.50.300">
    <property type="entry name" value="P-loop containing nucleotide triphosphate hydrolases"/>
    <property type="match status" value="6"/>
</dbReference>
<feature type="region of interest" description="Disordered" evidence="4">
    <location>
        <begin position="266"/>
        <end position="305"/>
    </location>
</feature>
<dbReference type="PANTHER" id="PTHR48103">
    <property type="entry name" value="MIDASIN-RELATED"/>
    <property type="match status" value="1"/>
</dbReference>
<accession>A0ABR2L4Y5</accession>
<keyword evidence="3" id="KW-0067">ATP-binding</keyword>
<dbReference type="Pfam" id="PF07714">
    <property type="entry name" value="PK_Tyr_Ser-Thr"/>
    <property type="match status" value="1"/>
</dbReference>
<proteinExistence type="inferred from homology"/>
<gene>
    <name evidence="6" type="ORF">M9Y10_000708</name>
</gene>
<protein>
    <recommendedName>
        <fullName evidence="5">Protein kinase domain-containing protein</fullName>
    </recommendedName>
</protein>
<evidence type="ECO:0000256" key="1">
    <source>
        <dbReference type="ARBA" id="ARBA00008171"/>
    </source>
</evidence>
<dbReference type="Gene3D" id="1.10.510.10">
    <property type="entry name" value="Transferase(Phosphotransferase) domain 1"/>
    <property type="match status" value="1"/>
</dbReference>
<dbReference type="EMBL" id="JAPFFF010000001">
    <property type="protein sequence ID" value="KAK8898421.1"/>
    <property type="molecule type" value="Genomic_DNA"/>
</dbReference>